<dbReference type="PANTHER" id="PTHR42928:SF5">
    <property type="entry name" value="BLR1237 PROTEIN"/>
    <property type="match status" value="1"/>
</dbReference>
<dbReference type="Proteomes" id="UP001196068">
    <property type="component" value="Unassembled WGS sequence"/>
</dbReference>
<protein>
    <submittedName>
        <fullName evidence="3">Tripartite tricarboxylate transporter substrate binding protein</fullName>
    </submittedName>
</protein>
<dbReference type="EMBL" id="JAAEDH010000005">
    <property type="protein sequence ID" value="MBR0654780.1"/>
    <property type="molecule type" value="Genomic_DNA"/>
</dbReference>
<keyword evidence="2" id="KW-0732">Signal</keyword>
<comment type="similarity">
    <text evidence="1">Belongs to the UPF0065 (bug) family.</text>
</comment>
<feature type="signal peptide" evidence="2">
    <location>
        <begin position="1"/>
        <end position="23"/>
    </location>
</feature>
<dbReference type="PANTHER" id="PTHR42928">
    <property type="entry name" value="TRICARBOXYLATE-BINDING PROTEIN"/>
    <property type="match status" value="1"/>
</dbReference>
<evidence type="ECO:0000256" key="2">
    <source>
        <dbReference type="SAM" id="SignalP"/>
    </source>
</evidence>
<gene>
    <name evidence="3" type="ORF">GXW79_06790</name>
</gene>
<keyword evidence="4" id="KW-1185">Reference proteome</keyword>
<proteinExistence type="inferred from homology"/>
<dbReference type="InterPro" id="IPR042100">
    <property type="entry name" value="Bug_dom1"/>
</dbReference>
<dbReference type="AlphaFoldDB" id="A0AAF1KJB5"/>
<dbReference type="RefSeq" id="WP_211873593.1">
    <property type="nucleotide sequence ID" value="NZ_JAAEDH010000005.1"/>
</dbReference>
<comment type="caution">
    <text evidence="3">The sequence shown here is derived from an EMBL/GenBank/DDBJ whole genome shotgun (WGS) entry which is preliminary data.</text>
</comment>
<dbReference type="Pfam" id="PF03401">
    <property type="entry name" value="TctC"/>
    <property type="match status" value="1"/>
</dbReference>
<evidence type="ECO:0000313" key="4">
    <source>
        <dbReference type="Proteomes" id="UP001196068"/>
    </source>
</evidence>
<feature type="chain" id="PRO_5042118271" evidence="2">
    <location>
        <begin position="24"/>
        <end position="324"/>
    </location>
</feature>
<evidence type="ECO:0000313" key="3">
    <source>
        <dbReference type="EMBL" id="MBR0654780.1"/>
    </source>
</evidence>
<dbReference type="PIRSF" id="PIRSF017082">
    <property type="entry name" value="YflP"/>
    <property type="match status" value="1"/>
</dbReference>
<evidence type="ECO:0000256" key="1">
    <source>
        <dbReference type="ARBA" id="ARBA00006987"/>
    </source>
</evidence>
<name>A0AAF1KJB5_9PROT</name>
<organism evidence="3 4">
    <name type="scientific">Plastoroseomonas arctica</name>
    <dbReference type="NCBI Taxonomy" id="1509237"/>
    <lineage>
        <taxon>Bacteria</taxon>
        <taxon>Pseudomonadati</taxon>
        <taxon>Pseudomonadota</taxon>
        <taxon>Alphaproteobacteria</taxon>
        <taxon>Acetobacterales</taxon>
        <taxon>Acetobacteraceae</taxon>
        <taxon>Plastoroseomonas</taxon>
    </lineage>
</organism>
<dbReference type="Gene3D" id="3.40.190.150">
    <property type="entry name" value="Bordetella uptake gene, domain 1"/>
    <property type="match status" value="1"/>
</dbReference>
<sequence length="324" mass="33368">MPGTIAMLRLMLCLMMLAAPALAQPAWPTRTVALVVPYVPGGPSDILARALAAQMQSAIGQSVVVENRTGANGAIAAQYVARQPADGHVLFVAASGLLTVTPAVNPRIGYDPERDFSPITIAISAPNLMVVNPRIAARTLPEVIAWLRAERGGAAYGSSGVGSSEHLGTVLFLLRAQAEAVHVPYPGGGAAVTDLVSGTLGFSSLNIATVAPHVQGGRLAAIAVGGEARHPLLPEVPTFAEAGMPGFTSGSWHSIVGPRGMDPALAARIHAAVTTSLRAPETGQRLAATGFQIEASTPEALTALIATDLAQWREVVRTAQIVVN</sequence>
<reference evidence="3" key="2">
    <citation type="journal article" date="2021" name="Syst. Appl. Microbiol.">
        <title>Roseomonas hellenica sp. nov., isolated from roots of wild-growing Alkanna tinctoria.</title>
        <authorList>
            <person name="Rat A."/>
            <person name="Naranjo H.D."/>
            <person name="Lebbe L."/>
            <person name="Cnockaert M."/>
            <person name="Krigas N."/>
            <person name="Grigoriadou K."/>
            <person name="Maloupa E."/>
            <person name="Willems A."/>
        </authorList>
    </citation>
    <scope>NUCLEOTIDE SEQUENCE</scope>
    <source>
        <strain evidence="3">LMG 28251</strain>
    </source>
</reference>
<dbReference type="InterPro" id="IPR005064">
    <property type="entry name" value="BUG"/>
</dbReference>
<reference evidence="3" key="1">
    <citation type="submission" date="2020-01" db="EMBL/GenBank/DDBJ databases">
        <authorList>
            <person name="Rat A."/>
        </authorList>
    </citation>
    <scope>NUCLEOTIDE SEQUENCE</scope>
    <source>
        <strain evidence="3">LMG 28251</strain>
    </source>
</reference>
<accession>A0AAF1KJB5</accession>
<dbReference type="Gene3D" id="3.40.190.10">
    <property type="entry name" value="Periplasmic binding protein-like II"/>
    <property type="match status" value="1"/>
</dbReference>